<gene>
    <name evidence="2" type="ORF">M422DRAFT_235800</name>
</gene>
<evidence type="ECO:0000313" key="3">
    <source>
        <dbReference type="Proteomes" id="UP000054279"/>
    </source>
</evidence>
<proteinExistence type="predicted"/>
<name>A0A0C9UG80_SPHS4</name>
<dbReference type="EMBL" id="KN837319">
    <property type="protein sequence ID" value="KIJ27977.1"/>
    <property type="molecule type" value="Genomic_DNA"/>
</dbReference>
<organism evidence="2 3">
    <name type="scientific">Sphaerobolus stellatus (strain SS14)</name>
    <dbReference type="NCBI Taxonomy" id="990650"/>
    <lineage>
        <taxon>Eukaryota</taxon>
        <taxon>Fungi</taxon>
        <taxon>Dikarya</taxon>
        <taxon>Basidiomycota</taxon>
        <taxon>Agaricomycotina</taxon>
        <taxon>Agaricomycetes</taxon>
        <taxon>Phallomycetidae</taxon>
        <taxon>Geastrales</taxon>
        <taxon>Sphaerobolaceae</taxon>
        <taxon>Sphaerobolus</taxon>
    </lineage>
</organism>
<feature type="compositionally biased region" description="Basic and acidic residues" evidence="1">
    <location>
        <begin position="16"/>
        <end position="29"/>
    </location>
</feature>
<sequence>MTPKTYSTSSAMTLKSEPDAESHPSDPSKWKRHPELYLSDGSVVLLAGNTLFRVYLQWLARKSEVFANLSSFEKVQPNDADTYDGCPLVRVSDAPKDVEYFLTGLDACSDYFFPDSPTPWAPTAAILQLSTKYMVSRLRERAIHHLCRLYPTSFDDMNPHHKDLADEVFGLDGGPEHPIILVNLARSCNVSKLLPWAYYSVVRWSFKDMVLGHKCHDGTLVQLSDQDRTICLLGFDTLMGIQHKNMKEIFSGPCARCTDKGEKCSSAIEDAFRRALEEHGTGLIAPLGPLRRKVLACERCKENISRLDEEKRKEVWQNLPKAFGLPPWGELLEDTE</sequence>
<accession>A0A0C9UG80</accession>
<evidence type="ECO:0008006" key="4">
    <source>
        <dbReference type="Google" id="ProtNLM"/>
    </source>
</evidence>
<dbReference type="HOGENOM" id="CLU_033082_3_1_1"/>
<dbReference type="AlphaFoldDB" id="A0A0C9UG80"/>
<evidence type="ECO:0000256" key="1">
    <source>
        <dbReference type="SAM" id="MobiDB-lite"/>
    </source>
</evidence>
<keyword evidence="3" id="KW-1185">Reference proteome</keyword>
<dbReference type="Proteomes" id="UP000054279">
    <property type="component" value="Unassembled WGS sequence"/>
</dbReference>
<protein>
    <recommendedName>
        <fullName evidence="4">BTB domain-containing protein</fullName>
    </recommendedName>
</protein>
<dbReference type="OrthoDB" id="3893071at2759"/>
<evidence type="ECO:0000313" key="2">
    <source>
        <dbReference type="EMBL" id="KIJ27977.1"/>
    </source>
</evidence>
<feature type="compositionally biased region" description="Polar residues" evidence="1">
    <location>
        <begin position="1"/>
        <end position="13"/>
    </location>
</feature>
<feature type="region of interest" description="Disordered" evidence="1">
    <location>
        <begin position="1"/>
        <end position="29"/>
    </location>
</feature>
<reference evidence="2 3" key="1">
    <citation type="submission" date="2014-06" db="EMBL/GenBank/DDBJ databases">
        <title>Evolutionary Origins and Diversification of the Mycorrhizal Mutualists.</title>
        <authorList>
            <consortium name="DOE Joint Genome Institute"/>
            <consortium name="Mycorrhizal Genomics Consortium"/>
            <person name="Kohler A."/>
            <person name="Kuo A."/>
            <person name="Nagy L.G."/>
            <person name="Floudas D."/>
            <person name="Copeland A."/>
            <person name="Barry K.W."/>
            <person name="Cichocki N."/>
            <person name="Veneault-Fourrey C."/>
            <person name="LaButti K."/>
            <person name="Lindquist E.A."/>
            <person name="Lipzen A."/>
            <person name="Lundell T."/>
            <person name="Morin E."/>
            <person name="Murat C."/>
            <person name="Riley R."/>
            <person name="Ohm R."/>
            <person name="Sun H."/>
            <person name="Tunlid A."/>
            <person name="Henrissat B."/>
            <person name="Grigoriev I.V."/>
            <person name="Hibbett D.S."/>
            <person name="Martin F."/>
        </authorList>
    </citation>
    <scope>NUCLEOTIDE SEQUENCE [LARGE SCALE GENOMIC DNA]</scope>
    <source>
        <strain evidence="2 3">SS14</strain>
    </source>
</reference>